<name>A0A0C3QSL8_9AGAM</name>
<keyword evidence="4" id="KW-1185">Reference proteome</keyword>
<sequence>MYTSTFSVRRRNLSLNQHIFGSVNASLKRLELDYIDALQCHRFDYNTPIEETMQALHDVVQTGLVRYIGMSSCYAWQFHKMQTYAKRNNLTQFISMPNFYNAIYREEEREMVPLLQDLSVGMVPWSPLARGFLTRPIPKEREEANVRAASDQFFRFAGDPEKEKWLGVINERVSMAQVALAWVLSKPHVAAPIVGTTSIEKLMDLVAGVHLKLTEDEVMSIDEPYQPRPIEGHF</sequence>
<protein>
    <recommendedName>
        <fullName evidence="2">NADP-dependent oxidoreductase domain-containing protein</fullName>
    </recommendedName>
</protein>
<dbReference type="Proteomes" id="UP000054248">
    <property type="component" value="Unassembled WGS sequence"/>
</dbReference>
<dbReference type="OrthoDB" id="48988at2759"/>
<dbReference type="PANTHER" id="PTHR43364:SF4">
    <property type="entry name" value="NAD(P)-LINKED OXIDOREDUCTASE SUPERFAMILY PROTEIN"/>
    <property type="match status" value="1"/>
</dbReference>
<dbReference type="EMBL" id="KN822958">
    <property type="protein sequence ID" value="KIO31981.1"/>
    <property type="molecule type" value="Genomic_DNA"/>
</dbReference>
<dbReference type="STRING" id="1051891.A0A0C3QSL8"/>
<keyword evidence="1" id="KW-0560">Oxidoreductase</keyword>
<evidence type="ECO:0000259" key="2">
    <source>
        <dbReference type="Pfam" id="PF00248"/>
    </source>
</evidence>
<dbReference type="GO" id="GO:0016491">
    <property type="term" value="F:oxidoreductase activity"/>
    <property type="evidence" value="ECO:0007669"/>
    <property type="project" value="UniProtKB-KW"/>
</dbReference>
<dbReference type="HOGENOM" id="CLU_023205_17_5_1"/>
<reference evidence="4" key="2">
    <citation type="submission" date="2015-01" db="EMBL/GenBank/DDBJ databases">
        <title>Evolutionary Origins and Diversification of the Mycorrhizal Mutualists.</title>
        <authorList>
            <consortium name="DOE Joint Genome Institute"/>
            <consortium name="Mycorrhizal Genomics Consortium"/>
            <person name="Kohler A."/>
            <person name="Kuo A."/>
            <person name="Nagy L.G."/>
            <person name="Floudas D."/>
            <person name="Copeland A."/>
            <person name="Barry K.W."/>
            <person name="Cichocki N."/>
            <person name="Veneault-Fourrey C."/>
            <person name="LaButti K."/>
            <person name="Lindquist E.A."/>
            <person name="Lipzen A."/>
            <person name="Lundell T."/>
            <person name="Morin E."/>
            <person name="Murat C."/>
            <person name="Riley R."/>
            <person name="Ohm R."/>
            <person name="Sun H."/>
            <person name="Tunlid A."/>
            <person name="Henrissat B."/>
            <person name="Grigoriev I.V."/>
            <person name="Hibbett D.S."/>
            <person name="Martin F."/>
        </authorList>
    </citation>
    <scope>NUCLEOTIDE SEQUENCE [LARGE SCALE GENOMIC DNA]</scope>
    <source>
        <strain evidence="4">MUT 4182</strain>
    </source>
</reference>
<organism evidence="3 4">
    <name type="scientific">Tulasnella calospora MUT 4182</name>
    <dbReference type="NCBI Taxonomy" id="1051891"/>
    <lineage>
        <taxon>Eukaryota</taxon>
        <taxon>Fungi</taxon>
        <taxon>Dikarya</taxon>
        <taxon>Basidiomycota</taxon>
        <taxon>Agaricomycotina</taxon>
        <taxon>Agaricomycetes</taxon>
        <taxon>Cantharellales</taxon>
        <taxon>Tulasnellaceae</taxon>
        <taxon>Tulasnella</taxon>
    </lineage>
</organism>
<evidence type="ECO:0000313" key="3">
    <source>
        <dbReference type="EMBL" id="KIO31981.1"/>
    </source>
</evidence>
<reference evidence="3 4" key="1">
    <citation type="submission" date="2014-04" db="EMBL/GenBank/DDBJ databases">
        <authorList>
            <consortium name="DOE Joint Genome Institute"/>
            <person name="Kuo A."/>
            <person name="Girlanda M."/>
            <person name="Perotto S."/>
            <person name="Kohler A."/>
            <person name="Nagy L.G."/>
            <person name="Floudas D."/>
            <person name="Copeland A."/>
            <person name="Barry K.W."/>
            <person name="Cichocki N."/>
            <person name="Veneault-Fourrey C."/>
            <person name="LaButti K."/>
            <person name="Lindquist E.A."/>
            <person name="Lipzen A."/>
            <person name="Lundell T."/>
            <person name="Morin E."/>
            <person name="Murat C."/>
            <person name="Sun H."/>
            <person name="Tunlid A."/>
            <person name="Henrissat B."/>
            <person name="Grigoriev I.V."/>
            <person name="Hibbett D.S."/>
            <person name="Martin F."/>
            <person name="Nordberg H.P."/>
            <person name="Cantor M.N."/>
            <person name="Hua S.X."/>
        </authorList>
    </citation>
    <scope>NUCLEOTIDE SEQUENCE [LARGE SCALE GENOMIC DNA]</scope>
    <source>
        <strain evidence="3 4">MUT 4182</strain>
    </source>
</reference>
<accession>A0A0C3QSL8</accession>
<dbReference type="InterPro" id="IPR036812">
    <property type="entry name" value="NAD(P)_OxRdtase_dom_sf"/>
</dbReference>
<dbReference type="PANTHER" id="PTHR43364">
    <property type="entry name" value="NADH-SPECIFIC METHYLGLYOXAL REDUCTASE-RELATED"/>
    <property type="match status" value="1"/>
</dbReference>
<dbReference type="InterPro" id="IPR050523">
    <property type="entry name" value="AKR_Detox_Biosynth"/>
</dbReference>
<evidence type="ECO:0000256" key="1">
    <source>
        <dbReference type="ARBA" id="ARBA00023002"/>
    </source>
</evidence>
<gene>
    <name evidence="3" type="ORF">M407DRAFT_19004</name>
</gene>
<dbReference type="AlphaFoldDB" id="A0A0C3QSL8"/>
<evidence type="ECO:0000313" key="4">
    <source>
        <dbReference type="Proteomes" id="UP000054248"/>
    </source>
</evidence>
<dbReference type="SUPFAM" id="SSF51430">
    <property type="entry name" value="NAD(P)-linked oxidoreductase"/>
    <property type="match status" value="1"/>
</dbReference>
<feature type="domain" description="NADP-dependent oxidoreductase" evidence="2">
    <location>
        <begin position="17"/>
        <end position="223"/>
    </location>
</feature>
<dbReference type="Pfam" id="PF00248">
    <property type="entry name" value="Aldo_ket_red"/>
    <property type="match status" value="1"/>
</dbReference>
<proteinExistence type="predicted"/>
<dbReference type="InterPro" id="IPR023210">
    <property type="entry name" value="NADP_OxRdtase_dom"/>
</dbReference>
<dbReference type="Gene3D" id="3.20.20.100">
    <property type="entry name" value="NADP-dependent oxidoreductase domain"/>
    <property type="match status" value="1"/>
</dbReference>